<dbReference type="AlphaFoldDB" id="A0A426Y8W0"/>
<reference evidence="3 4" key="1">
    <citation type="journal article" date="2014" name="Agronomy (Basel)">
        <title>A Draft Genome Sequence for Ensete ventricosum, the Drought-Tolerant Tree Against Hunger.</title>
        <authorList>
            <person name="Harrison J."/>
            <person name="Moore K.A."/>
            <person name="Paszkiewicz K."/>
            <person name="Jones T."/>
            <person name="Grant M."/>
            <person name="Ambacheew D."/>
            <person name="Muzemil S."/>
            <person name="Studholme D.J."/>
        </authorList>
    </citation>
    <scope>NUCLEOTIDE SEQUENCE [LARGE SCALE GENOMIC DNA]</scope>
</reference>
<dbReference type="Proteomes" id="UP000287651">
    <property type="component" value="Unassembled WGS sequence"/>
</dbReference>
<protein>
    <recommendedName>
        <fullName evidence="2">DUF7050 domain-containing protein</fullName>
    </recommendedName>
</protein>
<dbReference type="Pfam" id="PF23133">
    <property type="entry name" value="DUF7050"/>
    <property type="match status" value="1"/>
</dbReference>
<evidence type="ECO:0000256" key="1">
    <source>
        <dbReference type="SAM" id="MobiDB-lite"/>
    </source>
</evidence>
<feature type="region of interest" description="Disordered" evidence="1">
    <location>
        <begin position="1"/>
        <end position="32"/>
    </location>
</feature>
<dbReference type="InterPro" id="IPR055478">
    <property type="entry name" value="DUF7050"/>
</dbReference>
<evidence type="ECO:0000259" key="2">
    <source>
        <dbReference type="Pfam" id="PF23133"/>
    </source>
</evidence>
<evidence type="ECO:0000313" key="4">
    <source>
        <dbReference type="Proteomes" id="UP000287651"/>
    </source>
</evidence>
<comment type="caution">
    <text evidence="3">The sequence shown here is derived from an EMBL/GenBank/DDBJ whole genome shotgun (WGS) entry which is preliminary data.</text>
</comment>
<sequence length="168" mass="18261">MAAKSRSLKVQVSTTLPHPWTPSSSSAPTPAVASSEPPVACWDARTSASGPLFTIRHPSTYTSSSPFTSSFCILDSCSLPWDLISRPSSSYLTSTVGWHRGDDSTHPSSSSGSPSRGLFDAYRRSFCDIQHSCVPGLAYKNSLPYFELGDADLMDLASMRVQRQFYQV</sequence>
<organism evidence="3 4">
    <name type="scientific">Ensete ventricosum</name>
    <name type="common">Abyssinian banana</name>
    <name type="synonym">Musa ensete</name>
    <dbReference type="NCBI Taxonomy" id="4639"/>
    <lineage>
        <taxon>Eukaryota</taxon>
        <taxon>Viridiplantae</taxon>
        <taxon>Streptophyta</taxon>
        <taxon>Embryophyta</taxon>
        <taxon>Tracheophyta</taxon>
        <taxon>Spermatophyta</taxon>
        <taxon>Magnoliopsida</taxon>
        <taxon>Liliopsida</taxon>
        <taxon>Zingiberales</taxon>
        <taxon>Musaceae</taxon>
        <taxon>Ensete</taxon>
    </lineage>
</organism>
<accession>A0A426Y8W0</accession>
<feature type="compositionally biased region" description="Low complexity" evidence="1">
    <location>
        <begin position="21"/>
        <end position="32"/>
    </location>
</feature>
<proteinExistence type="predicted"/>
<evidence type="ECO:0000313" key="3">
    <source>
        <dbReference type="EMBL" id="RRT48148.1"/>
    </source>
</evidence>
<feature type="domain" description="DUF7050" evidence="2">
    <location>
        <begin position="81"/>
        <end position="167"/>
    </location>
</feature>
<name>A0A426Y8W0_ENSVE</name>
<gene>
    <name evidence="3" type="ORF">B296_00051310</name>
</gene>
<dbReference type="EMBL" id="AMZH03014134">
    <property type="protein sequence ID" value="RRT48148.1"/>
    <property type="molecule type" value="Genomic_DNA"/>
</dbReference>